<feature type="binding site" evidence="5">
    <location>
        <position position="230"/>
    </location>
    <ligand>
        <name>GTP</name>
        <dbReference type="ChEBI" id="CHEBI:37565"/>
    </ligand>
</feature>
<evidence type="ECO:0000313" key="11">
    <source>
        <dbReference type="EMBL" id="SDB95558.1"/>
    </source>
</evidence>
<gene>
    <name evidence="5" type="primary">ftsZ</name>
    <name evidence="11" type="ORF">SAMN04487824_10119</name>
</gene>
<dbReference type="PRINTS" id="PR00423">
    <property type="entry name" value="CELLDVISFTSZ"/>
</dbReference>
<dbReference type="InterPro" id="IPR008280">
    <property type="entry name" value="Tub_FtsZ_C"/>
</dbReference>
<evidence type="ECO:0000256" key="1">
    <source>
        <dbReference type="ARBA" id="ARBA00009690"/>
    </source>
</evidence>
<evidence type="ECO:0000256" key="3">
    <source>
        <dbReference type="ARBA" id="ARBA00023134"/>
    </source>
</evidence>
<keyword evidence="5" id="KW-0963">Cytoplasm</keyword>
<dbReference type="InterPro" id="IPR000158">
    <property type="entry name" value="Cell_div_FtsZ"/>
</dbReference>
<dbReference type="InterPro" id="IPR003008">
    <property type="entry name" value="Tubulin_FtsZ_GTPase"/>
</dbReference>
<keyword evidence="2 5" id="KW-0547">Nucleotide-binding</keyword>
<dbReference type="GO" id="GO:0005525">
    <property type="term" value="F:GTP binding"/>
    <property type="evidence" value="ECO:0007669"/>
    <property type="project" value="UniProtKB-UniRule"/>
</dbReference>
<evidence type="ECO:0000313" key="12">
    <source>
        <dbReference type="Proteomes" id="UP000198528"/>
    </source>
</evidence>
<evidence type="ECO:0000256" key="6">
    <source>
        <dbReference type="NCBIfam" id="TIGR00065"/>
    </source>
</evidence>
<evidence type="ECO:0000259" key="10">
    <source>
        <dbReference type="SMART" id="SM00865"/>
    </source>
</evidence>
<dbReference type="STRING" id="604330.SAMN04489857_0625"/>
<proteinExistence type="inferred from homology"/>
<dbReference type="InterPro" id="IPR036525">
    <property type="entry name" value="Tubulin/FtsZ_GTPase_sf"/>
</dbReference>
<dbReference type="GO" id="GO:0003924">
    <property type="term" value="F:GTPase activity"/>
    <property type="evidence" value="ECO:0007669"/>
    <property type="project" value="UniProtKB-UniRule"/>
</dbReference>
<evidence type="ECO:0000259" key="9">
    <source>
        <dbReference type="SMART" id="SM00864"/>
    </source>
</evidence>
<dbReference type="Pfam" id="PF00091">
    <property type="entry name" value="Tubulin"/>
    <property type="match status" value="1"/>
</dbReference>
<dbReference type="SMART" id="SM00864">
    <property type="entry name" value="Tubulin"/>
    <property type="match status" value="1"/>
</dbReference>
<comment type="similarity">
    <text evidence="1 5 7">Belongs to the FtsZ family.</text>
</comment>
<dbReference type="InterPro" id="IPR045061">
    <property type="entry name" value="FtsZ/CetZ"/>
</dbReference>
<organism evidence="11 12">
    <name type="scientific">Parafannyhessea umbonata</name>
    <dbReference type="NCBI Taxonomy" id="604330"/>
    <lineage>
        <taxon>Bacteria</taxon>
        <taxon>Bacillati</taxon>
        <taxon>Actinomycetota</taxon>
        <taxon>Coriobacteriia</taxon>
        <taxon>Coriobacteriales</taxon>
        <taxon>Atopobiaceae</taxon>
        <taxon>Parafannyhessea</taxon>
    </lineage>
</organism>
<dbReference type="Gene3D" id="3.30.1330.20">
    <property type="entry name" value="Tubulin/FtsZ, C-terminal domain"/>
    <property type="match status" value="1"/>
</dbReference>
<accession>A0A1G6HN54</accession>
<comment type="subunit">
    <text evidence="5">Homodimer. Polymerizes to form a dynamic ring structure in a strictly GTP-dependent manner. Interacts directly with several other division proteins.</text>
</comment>
<dbReference type="InterPro" id="IPR020805">
    <property type="entry name" value="Cell_div_FtsZ_CS"/>
</dbReference>
<evidence type="ECO:0000256" key="7">
    <source>
        <dbReference type="RuleBase" id="RU000631"/>
    </source>
</evidence>
<dbReference type="AlphaFoldDB" id="A0A1G6HN54"/>
<dbReference type="NCBIfam" id="TIGR00065">
    <property type="entry name" value="ftsZ"/>
    <property type="match status" value="1"/>
</dbReference>
<dbReference type="EMBL" id="FMZL01000001">
    <property type="protein sequence ID" value="SDB95558.1"/>
    <property type="molecule type" value="Genomic_DNA"/>
</dbReference>
<dbReference type="Pfam" id="PF12327">
    <property type="entry name" value="FtsZ_C"/>
    <property type="match status" value="1"/>
</dbReference>
<name>A0A1G6HN54_9ACTN</name>
<comment type="function">
    <text evidence="5 7">Essential cell division protein that forms a contractile ring structure (Z ring) at the future cell division site. The regulation of the ring assembly controls the timing and the location of cell division. One of the functions of the FtsZ ring is to recruit other cell division proteins to the septum to produce a new cell wall between the dividing cells. Binds GTP and shows GTPase activity.</text>
</comment>
<feature type="binding site" evidence="5">
    <location>
        <position position="186"/>
    </location>
    <ligand>
        <name>GTP</name>
        <dbReference type="ChEBI" id="CHEBI:37565"/>
    </ligand>
</feature>
<feature type="compositionally biased region" description="Basic and acidic residues" evidence="8">
    <location>
        <begin position="410"/>
        <end position="426"/>
    </location>
</feature>
<dbReference type="SUPFAM" id="SSF52490">
    <property type="entry name" value="Tubulin nucleotide-binding domain-like"/>
    <property type="match status" value="1"/>
</dbReference>
<feature type="compositionally biased region" description="Low complexity" evidence="8">
    <location>
        <begin position="387"/>
        <end position="396"/>
    </location>
</feature>
<dbReference type="InterPro" id="IPR018316">
    <property type="entry name" value="Tubulin/FtsZ_2-layer-sand-dom"/>
</dbReference>
<dbReference type="PANTHER" id="PTHR30314:SF3">
    <property type="entry name" value="MITOCHONDRIAL DIVISION PROTEIN FSZA"/>
    <property type="match status" value="1"/>
</dbReference>
<feature type="domain" description="Tubulin/FtsZ GTPase" evidence="9">
    <location>
        <begin position="55"/>
        <end position="248"/>
    </location>
</feature>
<dbReference type="SUPFAM" id="SSF55307">
    <property type="entry name" value="Tubulin C-terminal domain-like"/>
    <property type="match status" value="1"/>
</dbReference>
<dbReference type="GO" id="GO:0032153">
    <property type="term" value="C:cell division site"/>
    <property type="evidence" value="ECO:0007669"/>
    <property type="project" value="UniProtKB-UniRule"/>
</dbReference>
<dbReference type="GO" id="GO:0000917">
    <property type="term" value="P:division septum assembly"/>
    <property type="evidence" value="ECO:0007669"/>
    <property type="project" value="UniProtKB-KW"/>
</dbReference>
<dbReference type="FunFam" id="3.40.50.1440:FF:000001">
    <property type="entry name" value="Cell division protein FtsZ"/>
    <property type="match status" value="1"/>
</dbReference>
<keyword evidence="4 5" id="KW-0717">Septation</keyword>
<dbReference type="HAMAP" id="MF_00909">
    <property type="entry name" value="FtsZ"/>
    <property type="match status" value="1"/>
</dbReference>
<feature type="binding site" evidence="5">
    <location>
        <begin position="63"/>
        <end position="67"/>
    </location>
    <ligand>
        <name>GTP</name>
        <dbReference type="ChEBI" id="CHEBI:37565"/>
    </ligand>
</feature>
<feature type="compositionally biased region" description="Polar residues" evidence="8">
    <location>
        <begin position="364"/>
        <end position="373"/>
    </location>
</feature>
<keyword evidence="5 7" id="KW-0132">Cell division</keyword>
<keyword evidence="3 5" id="KW-0342">GTP-binding</keyword>
<dbReference type="PROSITE" id="PS01134">
    <property type="entry name" value="FTSZ_1"/>
    <property type="match status" value="1"/>
</dbReference>
<dbReference type="PROSITE" id="PS01135">
    <property type="entry name" value="FTSZ_2"/>
    <property type="match status" value="1"/>
</dbReference>
<comment type="subcellular location">
    <subcellularLocation>
        <location evidence="5">Cytoplasm</location>
    </subcellularLocation>
    <text evidence="5">Assembles at midcell at the inner surface of the cytoplasmic membrane.</text>
</comment>
<feature type="domain" description="Tubulin/FtsZ 2-layer sandwich" evidence="10">
    <location>
        <begin position="250"/>
        <end position="367"/>
    </location>
</feature>
<dbReference type="Gene3D" id="3.40.50.1440">
    <property type="entry name" value="Tubulin/FtsZ, GTPase domain"/>
    <property type="match status" value="1"/>
</dbReference>
<protein>
    <recommendedName>
        <fullName evidence="5 6">Cell division protein FtsZ</fullName>
    </recommendedName>
</protein>
<dbReference type="GO" id="GO:0005737">
    <property type="term" value="C:cytoplasm"/>
    <property type="evidence" value="ECO:0007669"/>
    <property type="project" value="UniProtKB-SubCell"/>
</dbReference>
<sequence>MKQHGNKNVKGGTAKVTIEIDGAASKREEDDVPKTVAKRGGTMMDNDIPSNYLAVIKVVGVGGGGTNAVNRMIEEGIRGVEFVAVNTDAQALAISDADIKVHIGGDITRGLGAGANPEVGAEAAEDSHDDIKQALAGADMVFITAGEGGGTGTGAAPVVADIAKNDIGALTVGVVTKPFTFEGRPRANKAQQGIQTLSEAVDALIVIPNDRLLDLSEKKTSFLEAFRMADDVLCQGTQGITDLITVPGLINLDFADVCTIMRGAGTAMMGVGVASGDTRAADAAAEAISSPLLEVGIEGATRVLLSIAGNKDLGIQEINDAAELVAQNVDPEANIIFGTVVDESLGDQVRVTIIATGFNDSNVQAPLPTFTNDRASSRGGSRGAGRGSASRSAAAPAPAPRQAPAPKSNDINKEFDVPEFLKHSRI</sequence>
<keyword evidence="12" id="KW-1185">Reference proteome</keyword>
<evidence type="ECO:0000256" key="8">
    <source>
        <dbReference type="SAM" id="MobiDB-lite"/>
    </source>
</evidence>
<dbReference type="PANTHER" id="PTHR30314">
    <property type="entry name" value="CELL DIVISION PROTEIN FTSZ-RELATED"/>
    <property type="match status" value="1"/>
</dbReference>
<dbReference type="GO" id="GO:0043093">
    <property type="term" value="P:FtsZ-dependent cytokinesis"/>
    <property type="evidence" value="ECO:0007669"/>
    <property type="project" value="UniProtKB-UniRule"/>
</dbReference>
<keyword evidence="5 7" id="KW-0131">Cell cycle</keyword>
<dbReference type="GO" id="GO:0051258">
    <property type="term" value="P:protein polymerization"/>
    <property type="evidence" value="ECO:0007669"/>
    <property type="project" value="UniProtKB-UniRule"/>
</dbReference>
<feature type="region of interest" description="Disordered" evidence="8">
    <location>
        <begin position="364"/>
        <end position="426"/>
    </location>
</feature>
<reference evidence="12" key="1">
    <citation type="submission" date="2016-10" db="EMBL/GenBank/DDBJ databases">
        <authorList>
            <person name="Varghese N."/>
            <person name="Submissions S."/>
        </authorList>
    </citation>
    <scope>NUCLEOTIDE SEQUENCE [LARGE SCALE GENOMIC DNA]</scope>
    <source>
        <strain evidence="12">DSM 22619</strain>
    </source>
</reference>
<evidence type="ECO:0000256" key="5">
    <source>
        <dbReference type="HAMAP-Rule" id="MF_00909"/>
    </source>
</evidence>
<dbReference type="InterPro" id="IPR037103">
    <property type="entry name" value="Tubulin/FtsZ-like_C"/>
</dbReference>
<dbReference type="SMART" id="SM00865">
    <property type="entry name" value="Tubulin_C"/>
    <property type="match status" value="1"/>
</dbReference>
<dbReference type="CDD" id="cd02201">
    <property type="entry name" value="FtsZ_type1"/>
    <property type="match status" value="1"/>
</dbReference>
<dbReference type="InterPro" id="IPR024757">
    <property type="entry name" value="FtsZ_C"/>
</dbReference>
<feature type="binding site" evidence="5">
    <location>
        <begin position="150"/>
        <end position="152"/>
    </location>
    <ligand>
        <name>GTP</name>
        <dbReference type="ChEBI" id="CHEBI:37565"/>
    </ligand>
</feature>
<dbReference type="Proteomes" id="UP000198528">
    <property type="component" value="Unassembled WGS sequence"/>
</dbReference>
<evidence type="ECO:0000256" key="4">
    <source>
        <dbReference type="ARBA" id="ARBA00023210"/>
    </source>
</evidence>
<feature type="binding site" evidence="5">
    <location>
        <position position="182"/>
    </location>
    <ligand>
        <name>GTP</name>
        <dbReference type="ChEBI" id="CHEBI:37565"/>
    </ligand>
</feature>
<evidence type="ECO:0000256" key="2">
    <source>
        <dbReference type="ARBA" id="ARBA00022741"/>
    </source>
</evidence>